<gene>
    <name evidence="2" type="ORF">A4U43_C03F5890</name>
</gene>
<dbReference type="SMART" id="SM00545">
    <property type="entry name" value="JmjN"/>
    <property type="match status" value="1"/>
</dbReference>
<organism evidence="2 3">
    <name type="scientific">Asparagus officinalis</name>
    <name type="common">Garden asparagus</name>
    <dbReference type="NCBI Taxonomy" id="4686"/>
    <lineage>
        <taxon>Eukaryota</taxon>
        <taxon>Viridiplantae</taxon>
        <taxon>Streptophyta</taxon>
        <taxon>Embryophyta</taxon>
        <taxon>Tracheophyta</taxon>
        <taxon>Spermatophyta</taxon>
        <taxon>Magnoliopsida</taxon>
        <taxon>Liliopsida</taxon>
        <taxon>Asparagales</taxon>
        <taxon>Asparagaceae</taxon>
        <taxon>Asparagoideae</taxon>
        <taxon>Asparagus</taxon>
    </lineage>
</organism>
<reference evidence="3" key="1">
    <citation type="journal article" date="2017" name="Nat. Commun.">
        <title>The asparagus genome sheds light on the origin and evolution of a young Y chromosome.</title>
        <authorList>
            <person name="Harkess A."/>
            <person name="Zhou J."/>
            <person name="Xu C."/>
            <person name="Bowers J.E."/>
            <person name="Van der Hulst R."/>
            <person name="Ayyampalayam S."/>
            <person name="Mercati F."/>
            <person name="Riccardi P."/>
            <person name="McKain M.R."/>
            <person name="Kakrana A."/>
            <person name="Tang H."/>
            <person name="Ray J."/>
            <person name="Groenendijk J."/>
            <person name="Arikit S."/>
            <person name="Mathioni S.M."/>
            <person name="Nakano M."/>
            <person name="Shan H."/>
            <person name="Telgmann-Rauber A."/>
            <person name="Kanno A."/>
            <person name="Yue Z."/>
            <person name="Chen H."/>
            <person name="Li W."/>
            <person name="Chen Y."/>
            <person name="Xu X."/>
            <person name="Zhang Y."/>
            <person name="Luo S."/>
            <person name="Chen H."/>
            <person name="Gao J."/>
            <person name="Mao Z."/>
            <person name="Pires J.C."/>
            <person name="Luo M."/>
            <person name="Kudrna D."/>
            <person name="Wing R.A."/>
            <person name="Meyers B.C."/>
            <person name="Yi K."/>
            <person name="Kong H."/>
            <person name="Lavrijsen P."/>
            <person name="Sunseri F."/>
            <person name="Falavigna A."/>
            <person name="Ye Y."/>
            <person name="Leebens-Mack J.H."/>
            <person name="Chen G."/>
        </authorList>
    </citation>
    <scope>NUCLEOTIDE SEQUENCE [LARGE SCALE GENOMIC DNA]</scope>
    <source>
        <strain evidence="3">cv. DH0086</strain>
    </source>
</reference>
<dbReference type="Pfam" id="PF02375">
    <property type="entry name" value="JmjN"/>
    <property type="match status" value="1"/>
</dbReference>
<proteinExistence type="predicted"/>
<keyword evidence="3" id="KW-1185">Reference proteome</keyword>
<accession>A0A5P1F7Q5</accession>
<dbReference type="Gramene" id="ONK74406">
    <property type="protein sequence ID" value="ONK74406"/>
    <property type="gene ID" value="A4U43_C03F5890"/>
</dbReference>
<evidence type="ECO:0000313" key="2">
    <source>
        <dbReference type="EMBL" id="ONK74406.1"/>
    </source>
</evidence>
<dbReference type="Proteomes" id="UP000243459">
    <property type="component" value="Chromosome 3"/>
</dbReference>
<dbReference type="InterPro" id="IPR003349">
    <property type="entry name" value="JmjN"/>
</dbReference>
<dbReference type="AlphaFoldDB" id="A0A5P1F7Q5"/>
<sequence length="101" mass="11464">MDCITNRSDISIQKPTNFRKDLEDAGSSSSHFMEATVTPPIQMNAKCDEVKVTARWWLEEACRPIIDEAPAFYPSEEEFKDTLGYIARIRHEAPLGSLHAH</sequence>
<protein>
    <recommendedName>
        <fullName evidence="1">JmjN domain-containing protein</fullName>
    </recommendedName>
</protein>
<evidence type="ECO:0000259" key="1">
    <source>
        <dbReference type="SMART" id="SM00545"/>
    </source>
</evidence>
<dbReference type="EMBL" id="CM007383">
    <property type="protein sequence ID" value="ONK74406.1"/>
    <property type="molecule type" value="Genomic_DNA"/>
</dbReference>
<evidence type="ECO:0000313" key="3">
    <source>
        <dbReference type="Proteomes" id="UP000243459"/>
    </source>
</evidence>
<dbReference type="Gene3D" id="2.60.120.650">
    <property type="entry name" value="Cupin"/>
    <property type="match status" value="1"/>
</dbReference>
<name>A0A5P1F7Q5_ASPOF</name>
<feature type="domain" description="JmjN" evidence="1">
    <location>
        <begin position="68"/>
        <end position="99"/>
    </location>
</feature>